<sequence length="88" mass="9946">MDLEQQLNVFGLVKELGLAVEMRLDHRQRGDEVVIAEKIDGAIRCVMKHDSMVRKVKEMGEMSRRAMMEGGSSSNFLGRLITDIIPID</sequence>
<dbReference type="PANTHER" id="PTHR48048:SF94">
    <property type="entry name" value="GLYCOSYLTRANSFERASE"/>
    <property type="match status" value="1"/>
</dbReference>
<protein>
    <submittedName>
        <fullName evidence="1">Anthocyanidin 3-O-glucosyltransferase 1</fullName>
    </submittedName>
</protein>
<evidence type="ECO:0000313" key="1">
    <source>
        <dbReference type="EMBL" id="RVW66019.1"/>
    </source>
</evidence>
<dbReference type="SUPFAM" id="SSF53756">
    <property type="entry name" value="UDP-Glycosyltransferase/glycogen phosphorylase"/>
    <property type="match status" value="1"/>
</dbReference>
<accession>A0A438G1C2</accession>
<dbReference type="Proteomes" id="UP000288805">
    <property type="component" value="Unassembled WGS sequence"/>
</dbReference>
<keyword evidence="1" id="KW-0808">Transferase</keyword>
<evidence type="ECO:0000313" key="2">
    <source>
        <dbReference type="Proteomes" id="UP000288805"/>
    </source>
</evidence>
<dbReference type="AlphaFoldDB" id="A0A438G1C2"/>
<comment type="caution">
    <text evidence="1">The sequence shown here is derived from an EMBL/GenBank/DDBJ whole genome shotgun (WGS) entry which is preliminary data.</text>
</comment>
<dbReference type="Gene3D" id="3.40.50.2000">
    <property type="entry name" value="Glycogen Phosphorylase B"/>
    <property type="match status" value="2"/>
</dbReference>
<dbReference type="GO" id="GO:0035251">
    <property type="term" value="F:UDP-glucosyltransferase activity"/>
    <property type="evidence" value="ECO:0007669"/>
    <property type="project" value="InterPro"/>
</dbReference>
<proteinExistence type="predicted"/>
<dbReference type="InterPro" id="IPR050481">
    <property type="entry name" value="UDP-glycosyltransf_plant"/>
</dbReference>
<dbReference type="EMBL" id="QGNW01000684">
    <property type="protein sequence ID" value="RVW66019.1"/>
    <property type="molecule type" value="Genomic_DNA"/>
</dbReference>
<name>A0A438G1C2_VITVI</name>
<organism evidence="1 2">
    <name type="scientific">Vitis vinifera</name>
    <name type="common">Grape</name>
    <dbReference type="NCBI Taxonomy" id="29760"/>
    <lineage>
        <taxon>Eukaryota</taxon>
        <taxon>Viridiplantae</taxon>
        <taxon>Streptophyta</taxon>
        <taxon>Embryophyta</taxon>
        <taxon>Tracheophyta</taxon>
        <taxon>Spermatophyta</taxon>
        <taxon>Magnoliopsida</taxon>
        <taxon>eudicotyledons</taxon>
        <taxon>Gunneridae</taxon>
        <taxon>Pentapetalae</taxon>
        <taxon>rosids</taxon>
        <taxon>Vitales</taxon>
        <taxon>Vitaceae</taxon>
        <taxon>Viteae</taxon>
        <taxon>Vitis</taxon>
    </lineage>
</organism>
<dbReference type="PANTHER" id="PTHR48048">
    <property type="entry name" value="GLYCOSYLTRANSFERASE"/>
    <property type="match status" value="1"/>
</dbReference>
<gene>
    <name evidence="1" type="primary">GT1_0</name>
    <name evidence="1" type="ORF">CK203_007652</name>
</gene>
<reference evidence="1 2" key="1">
    <citation type="journal article" date="2018" name="PLoS Genet.">
        <title>Population sequencing reveals clonal diversity and ancestral inbreeding in the grapevine cultivar Chardonnay.</title>
        <authorList>
            <person name="Roach M.J."/>
            <person name="Johnson D.L."/>
            <person name="Bohlmann J."/>
            <person name="van Vuuren H.J."/>
            <person name="Jones S.J."/>
            <person name="Pretorius I.S."/>
            <person name="Schmidt S.A."/>
            <person name="Borneman A.R."/>
        </authorList>
    </citation>
    <scope>NUCLEOTIDE SEQUENCE [LARGE SCALE GENOMIC DNA]</scope>
    <source>
        <strain evidence="2">cv. Chardonnay</strain>
        <tissue evidence="1">Leaf</tissue>
    </source>
</reference>